<dbReference type="OrthoDB" id="3795850at2759"/>
<reference evidence="1" key="1">
    <citation type="journal article" date="2020" name="Stud. Mycol.">
        <title>101 Dothideomycetes genomes: a test case for predicting lifestyles and emergence of pathogens.</title>
        <authorList>
            <person name="Haridas S."/>
            <person name="Albert R."/>
            <person name="Binder M."/>
            <person name="Bloem J."/>
            <person name="Labutti K."/>
            <person name="Salamov A."/>
            <person name="Andreopoulos B."/>
            <person name="Baker S."/>
            <person name="Barry K."/>
            <person name="Bills G."/>
            <person name="Bluhm B."/>
            <person name="Cannon C."/>
            <person name="Castanera R."/>
            <person name="Culley D."/>
            <person name="Daum C."/>
            <person name="Ezra D."/>
            <person name="Gonzalez J."/>
            <person name="Henrissat B."/>
            <person name="Kuo A."/>
            <person name="Liang C."/>
            <person name="Lipzen A."/>
            <person name="Lutzoni F."/>
            <person name="Magnuson J."/>
            <person name="Mondo S."/>
            <person name="Nolan M."/>
            <person name="Ohm R."/>
            <person name="Pangilinan J."/>
            <person name="Park H.-J."/>
            <person name="Ramirez L."/>
            <person name="Alfaro M."/>
            <person name="Sun H."/>
            <person name="Tritt A."/>
            <person name="Yoshinaga Y."/>
            <person name="Zwiers L.-H."/>
            <person name="Turgeon B."/>
            <person name="Goodwin S."/>
            <person name="Spatafora J."/>
            <person name="Crous P."/>
            <person name="Grigoriev I."/>
        </authorList>
    </citation>
    <scope>NUCLEOTIDE SEQUENCE</scope>
    <source>
        <strain evidence="1">CBS 119687</strain>
    </source>
</reference>
<dbReference type="Proteomes" id="UP000799771">
    <property type="component" value="Unassembled WGS sequence"/>
</dbReference>
<sequence>MCRLLWKFFEWDYHPTIPTRAFPRLAHVIPVNVIELGARLEAYLDELPSVIALRLCHRYGKGVLSNLPQEILGQVITEMQQMANAKTQPKWEENSACFQGRCRMVDHYLPYNEDFEKMWLDMTEYEDDMTPPLLDYYTEEEKINMVQERMEDGYFADDGVAFEIHDDMQDQWVKMLCLCDKGPGQTKDRTTFLPFNDILRSHFGLETIIVHEAMSDELVRFLPNTKSMDGKSYHTSCFLALPHCSSGSQQGGRTALSKHSSFLKADNHLAFHQVIDPTTLSINEEQNKRFSRALRILDLKPHWQLTELETLIKPPARDNALWEICDFQIENCPEPTKKSRKEKNENLKGYIAVKSEELGKESWPQLMVIASSDVVAPDE</sequence>
<evidence type="ECO:0000313" key="1">
    <source>
        <dbReference type="EMBL" id="KAF2130768.1"/>
    </source>
</evidence>
<dbReference type="EMBL" id="ML977503">
    <property type="protein sequence ID" value="KAF2130768.1"/>
    <property type="molecule type" value="Genomic_DNA"/>
</dbReference>
<organism evidence="1 2">
    <name type="scientific">Dothidotthia symphoricarpi CBS 119687</name>
    <dbReference type="NCBI Taxonomy" id="1392245"/>
    <lineage>
        <taxon>Eukaryota</taxon>
        <taxon>Fungi</taxon>
        <taxon>Dikarya</taxon>
        <taxon>Ascomycota</taxon>
        <taxon>Pezizomycotina</taxon>
        <taxon>Dothideomycetes</taxon>
        <taxon>Pleosporomycetidae</taxon>
        <taxon>Pleosporales</taxon>
        <taxon>Dothidotthiaceae</taxon>
        <taxon>Dothidotthia</taxon>
    </lineage>
</organism>
<keyword evidence="2" id="KW-1185">Reference proteome</keyword>
<name>A0A6A6AI59_9PLEO</name>
<accession>A0A6A6AI59</accession>
<protein>
    <submittedName>
        <fullName evidence="1">Uncharacterized protein</fullName>
    </submittedName>
</protein>
<dbReference type="AlphaFoldDB" id="A0A6A6AI59"/>
<evidence type="ECO:0000313" key="2">
    <source>
        <dbReference type="Proteomes" id="UP000799771"/>
    </source>
</evidence>
<gene>
    <name evidence="1" type="ORF">P153DRAFT_395196</name>
</gene>
<dbReference type="RefSeq" id="XP_033525155.1">
    <property type="nucleotide sequence ID" value="XM_033671380.1"/>
</dbReference>
<proteinExistence type="predicted"/>
<dbReference type="GeneID" id="54411812"/>